<evidence type="ECO:0000313" key="5">
    <source>
        <dbReference type="EMBL" id="SDS73686.1"/>
    </source>
</evidence>
<evidence type="ECO:0000256" key="2">
    <source>
        <dbReference type="ARBA" id="ARBA00022801"/>
    </source>
</evidence>
<evidence type="ECO:0000259" key="4">
    <source>
        <dbReference type="PROSITE" id="PS51829"/>
    </source>
</evidence>
<dbReference type="OrthoDB" id="5196645at2"/>
<dbReference type="InterPro" id="IPR002884">
    <property type="entry name" value="P_dom"/>
</dbReference>
<keyword evidence="3" id="KW-0732">Signal</keyword>
<protein>
    <recommendedName>
        <fullName evidence="4">P/Homo B domain-containing protein</fullName>
    </recommendedName>
</protein>
<dbReference type="Proteomes" id="UP000198688">
    <property type="component" value="Chromosome I"/>
</dbReference>
<feature type="signal peptide" evidence="3">
    <location>
        <begin position="1"/>
        <end position="32"/>
    </location>
</feature>
<dbReference type="InterPro" id="IPR008979">
    <property type="entry name" value="Galactose-bd-like_sf"/>
</dbReference>
<evidence type="ECO:0000313" key="6">
    <source>
        <dbReference type="Proteomes" id="UP000198688"/>
    </source>
</evidence>
<sequence length="366" mass="38071">MIRKRLALVITAAAALASGLVAVVVTAGPAAAATVSQPLRTMVANLPVATEVRTGYDRDLFNHWIDADSDGCNTRYEVLIAEATTAPSVGSGCALSGGAWLSYYDGETWTDPSDLDIDHMVPLAESWDSGSRNWTSAQREAYANDIGDARPLVAVTDNVNQSKSDQDPAEWIPSLASVRCRYITEWTAVKTRWGLTVDTAEKSALTTYAAACTNSTVTVVTVIGGGTTTSPTITTSPTATASPTVTATGGTCTGSNGTDVTVPDAGAAVASSITISGCSRTAASATSTVYVNVVHTFRGDLSIWLYAPDGSYYILKAASSSDSAANVDTTYTANLSSETANGTWSLSVKDNYSGDTGYLSTWTLTV</sequence>
<dbReference type="AlphaFoldDB" id="A0A1H1UNA7"/>
<keyword evidence="2" id="KW-0378">Hydrolase</keyword>
<accession>A0A1H1UNA7</accession>
<dbReference type="EMBL" id="LT629758">
    <property type="protein sequence ID" value="SDS73686.1"/>
    <property type="molecule type" value="Genomic_DNA"/>
</dbReference>
<proteinExistence type="predicted"/>
<dbReference type="GO" id="GO:0006508">
    <property type="term" value="P:proteolysis"/>
    <property type="evidence" value="ECO:0007669"/>
    <property type="project" value="UniProtKB-KW"/>
</dbReference>
<dbReference type="PANTHER" id="PTHR24094:SF15">
    <property type="entry name" value="AMP-DEPENDENT SYNTHETASE_LIGASE DOMAIN-CONTAINING PROTEIN-RELATED"/>
    <property type="match status" value="1"/>
</dbReference>
<dbReference type="PANTHER" id="PTHR24094">
    <property type="entry name" value="SECRETED PROTEIN"/>
    <property type="match status" value="1"/>
</dbReference>
<dbReference type="STRING" id="113562.SAMN04489716_1486"/>
<evidence type="ECO:0000256" key="1">
    <source>
        <dbReference type="ARBA" id="ARBA00022670"/>
    </source>
</evidence>
<evidence type="ECO:0000256" key="3">
    <source>
        <dbReference type="SAM" id="SignalP"/>
    </source>
</evidence>
<name>A0A1H1UNA7_9ACTN</name>
<dbReference type="Gene3D" id="2.60.120.260">
    <property type="entry name" value="Galactose-binding domain-like"/>
    <property type="match status" value="1"/>
</dbReference>
<dbReference type="PROSITE" id="PS51829">
    <property type="entry name" value="P_HOMO_B"/>
    <property type="match status" value="1"/>
</dbReference>
<organism evidence="5 6">
    <name type="scientific">Actinoplanes derwentensis</name>
    <dbReference type="NCBI Taxonomy" id="113562"/>
    <lineage>
        <taxon>Bacteria</taxon>
        <taxon>Bacillati</taxon>
        <taxon>Actinomycetota</taxon>
        <taxon>Actinomycetes</taxon>
        <taxon>Micromonosporales</taxon>
        <taxon>Micromonosporaceae</taxon>
        <taxon>Actinoplanes</taxon>
    </lineage>
</organism>
<dbReference type="Pfam" id="PF01483">
    <property type="entry name" value="P_proprotein"/>
    <property type="match status" value="1"/>
</dbReference>
<gene>
    <name evidence="5" type="ORF">SAMN04489716_1486</name>
</gene>
<dbReference type="InterPro" id="IPR011089">
    <property type="entry name" value="GmrSD_C"/>
</dbReference>
<dbReference type="SUPFAM" id="SSF49785">
    <property type="entry name" value="Galactose-binding domain-like"/>
    <property type="match status" value="1"/>
</dbReference>
<dbReference type="GO" id="GO:0004252">
    <property type="term" value="F:serine-type endopeptidase activity"/>
    <property type="evidence" value="ECO:0007669"/>
    <property type="project" value="InterPro"/>
</dbReference>
<feature type="domain" description="P/Homo B" evidence="4">
    <location>
        <begin position="244"/>
        <end position="366"/>
    </location>
</feature>
<feature type="chain" id="PRO_5009262445" description="P/Homo B domain-containing protein" evidence="3">
    <location>
        <begin position="33"/>
        <end position="366"/>
    </location>
</feature>
<keyword evidence="6" id="KW-1185">Reference proteome</keyword>
<keyword evidence="1" id="KW-0645">Protease</keyword>
<reference evidence="5 6" key="1">
    <citation type="submission" date="2016-10" db="EMBL/GenBank/DDBJ databases">
        <authorList>
            <person name="de Groot N.N."/>
        </authorList>
    </citation>
    <scope>NUCLEOTIDE SEQUENCE [LARGE SCALE GENOMIC DNA]</scope>
    <source>
        <strain evidence="5 6">DSM 43941</strain>
    </source>
</reference>
<dbReference type="Pfam" id="PF07510">
    <property type="entry name" value="GmrSD_C"/>
    <property type="match status" value="1"/>
</dbReference>